<name>A0ACC1ANH6_9ROSI</name>
<keyword evidence="2" id="KW-1185">Reference proteome</keyword>
<dbReference type="EMBL" id="CM047905">
    <property type="protein sequence ID" value="KAJ0088231.1"/>
    <property type="molecule type" value="Genomic_DNA"/>
</dbReference>
<evidence type="ECO:0000313" key="2">
    <source>
        <dbReference type="Proteomes" id="UP001164250"/>
    </source>
</evidence>
<evidence type="ECO:0000313" key="1">
    <source>
        <dbReference type="EMBL" id="KAJ0088231.1"/>
    </source>
</evidence>
<reference evidence="2" key="1">
    <citation type="journal article" date="2023" name="G3 (Bethesda)">
        <title>Genome assembly and association tests identify interacting loci associated with vigor, precocity, and sex in interspecific pistachio rootstocks.</title>
        <authorList>
            <person name="Palmer W."/>
            <person name="Jacygrad E."/>
            <person name="Sagayaradj S."/>
            <person name="Cavanaugh K."/>
            <person name="Han R."/>
            <person name="Bertier L."/>
            <person name="Beede B."/>
            <person name="Kafkas S."/>
            <person name="Golino D."/>
            <person name="Preece J."/>
            <person name="Michelmore R."/>
        </authorList>
    </citation>
    <scope>NUCLEOTIDE SEQUENCE [LARGE SCALE GENOMIC DNA]</scope>
</reference>
<proteinExistence type="predicted"/>
<accession>A0ACC1ANH6</accession>
<organism evidence="1 2">
    <name type="scientific">Pistacia atlantica</name>
    <dbReference type="NCBI Taxonomy" id="434234"/>
    <lineage>
        <taxon>Eukaryota</taxon>
        <taxon>Viridiplantae</taxon>
        <taxon>Streptophyta</taxon>
        <taxon>Embryophyta</taxon>
        <taxon>Tracheophyta</taxon>
        <taxon>Spermatophyta</taxon>
        <taxon>Magnoliopsida</taxon>
        <taxon>eudicotyledons</taxon>
        <taxon>Gunneridae</taxon>
        <taxon>Pentapetalae</taxon>
        <taxon>rosids</taxon>
        <taxon>malvids</taxon>
        <taxon>Sapindales</taxon>
        <taxon>Anacardiaceae</taxon>
        <taxon>Pistacia</taxon>
    </lineage>
</organism>
<dbReference type="Proteomes" id="UP001164250">
    <property type="component" value="Chromosome 9"/>
</dbReference>
<gene>
    <name evidence="1" type="ORF">Patl1_31765</name>
</gene>
<protein>
    <submittedName>
        <fullName evidence="1">Uncharacterized protein</fullName>
    </submittedName>
</protein>
<comment type="caution">
    <text evidence="1">The sequence shown here is derived from an EMBL/GenBank/DDBJ whole genome shotgun (WGS) entry which is preliminary data.</text>
</comment>
<sequence length="113" mass="13251">MSETGLLIHPAFFNQVMPLKVVKLRVKAHQTRTVPFIRNKEYNRVISVHQSIMVAKTSILSPRIQRPLELTLCYWVICNVWLIRKKKGYLKKDGEDDSESASRGNWWQGSLYY</sequence>